<dbReference type="SUPFAM" id="SSF46785">
    <property type="entry name" value="Winged helix' DNA-binding domain"/>
    <property type="match status" value="1"/>
</dbReference>
<accession>A0A3M0DSL9</accession>
<evidence type="ECO:0000313" key="6">
    <source>
        <dbReference type="EMBL" id="AZH25476.1"/>
    </source>
</evidence>
<dbReference type="RefSeq" id="WP_121919014.1">
    <property type="nucleotide sequence ID" value="NZ_CP034145.1"/>
</dbReference>
<dbReference type="InterPro" id="IPR011991">
    <property type="entry name" value="ArsR-like_HTH"/>
</dbReference>
<dbReference type="PANTHER" id="PTHR30136:SF35">
    <property type="entry name" value="HTH-TYPE TRANSCRIPTIONAL REGULATOR RV1719"/>
    <property type="match status" value="1"/>
</dbReference>
<organism evidence="7 8">
    <name type="scientific">Haloplanus aerogenes</name>
    <dbReference type="NCBI Taxonomy" id="660522"/>
    <lineage>
        <taxon>Archaea</taxon>
        <taxon>Methanobacteriati</taxon>
        <taxon>Methanobacteriota</taxon>
        <taxon>Stenosarchaea group</taxon>
        <taxon>Halobacteria</taxon>
        <taxon>Halobacteriales</taxon>
        <taxon>Haloferacaceae</taxon>
        <taxon>Haloplanus</taxon>
    </lineage>
</organism>
<keyword evidence="3" id="KW-0804">Transcription</keyword>
<dbReference type="SUPFAM" id="SSF55781">
    <property type="entry name" value="GAF domain-like"/>
    <property type="match status" value="1"/>
</dbReference>
<dbReference type="Proteomes" id="UP000277326">
    <property type="component" value="Unassembled WGS sequence"/>
</dbReference>
<dbReference type="Pfam" id="PF01614">
    <property type="entry name" value="IclR_C"/>
    <property type="match status" value="1"/>
</dbReference>
<feature type="domain" description="IclR-ED" evidence="5">
    <location>
        <begin position="70"/>
        <end position="266"/>
    </location>
</feature>
<keyword evidence="2" id="KW-0238">DNA-binding</keyword>
<reference evidence="6 9" key="2">
    <citation type="submission" date="2018-07" db="EMBL/GenBank/DDBJ databases">
        <title>Genome sequences of Haloplanus aerogenes JCM 16430T.</title>
        <authorList>
            <person name="Kim Y.B."/>
            <person name="Roh S.W."/>
        </authorList>
    </citation>
    <scope>NUCLEOTIDE SEQUENCE [LARGE SCALE GENOMIC DNA]</scope>
    <source>
        <strain evidence="6 9">JCM 16430</strain>
    </source>
</reference>
<dbReference type="PROSITE" id="PS51077">
    <property type="entry name" value="HTH_ICLR"/>
    <property type="match status" value="1"/>
</dbReference>
<dbReference type="SMART" id="SM00346">
    <property type="entry name" value="HTH_ICLR"/>
    <property type="match status" value="1"/>
</dbReference>
<evidence type="ECO:0000256" key="3">
    <source>
        <dbReference type="ARBA" id="ARBA00023163"/>
    </source>
</evidence>
<sequence length="266" mass="29403">MPEKHGHRKIKSVDTTCRLVKLLRERGEATVSNLAADLDLAPGTVHTHLATLKDHGLVVQSEDGYRLGPRFLTLGEFVRNHSDLYQAAKEEIEDLADECGECVHLLTEHDGRLVPIYERFGENAVAVEYHNRKREEPVKHLHCTAAGKAILAYTPDDRVAEIIDEVGLPPNTPQTITDCDTLLDELERIRQRGYSVAEEEQLQGLRAVGAPIRGSDGNALGAVAVSGPTGRLKGERFESEIPELVIQTANICEVNYETLDLSEEVL</sequence>
<keyword evidence="9" id="KW-1185">Reference proteome</keyword>
<dbReference type="InterPro" id="IPR014757">
    <property type="entry name" value="Tscrpt_reg_IclR_C"/>
</dbReference>
<dbReference type="GO" id="GO:0003677">
    <property type="term" value="F:DNA binding"/>
    <property type="evidence" value="ECO:0007669"/>
    <property type="project" value="UniProtKB-KW"/>
</dbReference>
<feature type="domain" description="HTH iclR-type" evidence="4">
    <location>
        <begin position="10"/>
        <end position="69"/>
    </location>
</feature>
<name>A0A3M0DSL9_9EURY</name>
<dbReference type="PROSITE" id="PS51078">
    <property type="entry name" value="ICLR_ED"/>
    <property type="match status" value="1"/>
</dbReference>
<dbReference type="OrthoDB" id="14763at2157"/>
<dbReference type="InterPro" id="IPR036390">
    <property type="entry name" value="WH_DNA-bd_sf"/>
</dbReference>
<dbReference type="GO" id="GO:0003700">
    <property type="term" value="F:DNA-binding transcription factor activity"/>
    <property type="evidence" value="ECO:0007669"/>
    <property type="project" value="InterPro"/>
</dbReference>
<dbReference type="InterPro" id="IPR036388">
    <property type="entry name" value="WH-like_DNA-bd_sf"/>
</dbReference>
<dbReference type="EMBL" id="CP034145">
    <property type="protein sequence ID" value="AZH25476.1"/>
    <property type="molecule type" value="Genomic_DNA"/>
</dbReference>
<protein>
    <submittedName>
        <fullName evidence="7">IclR family transcriptional regulator</fullName>
    </submittedName>
</protein>
<evidence type="ECO:0000313" key="9">
    <source>
        <dbReference type="Proteomes" id="UP000282007"/>
    </source>
</evidence>
<reference evidence="7 8" key="1">
    <citation type="journal article" date="2015" name="Stand. Genomic Sci.">
        <title>Genomic Encyclopedia of Bacterial and Archaeal Type Strains, Phase III: the genomes of soil and plant-associated and newly described type strains.</title>
        <authorList>
            <person name="Whitman W.B."/>
            <person name="Woyke T."/>
            <person name="Klenk H.P."/>
            <person name="Zhou Y."/>
            <person name="Lilburn T.G."/>
            <person name="Beck B.J."/>
            <person name="De Vos P."/>
            <person name="Vandamme P."/>
            <person name="Eisen J.A."/>
            <person name="Garrity G."/>
            <person name="Hugenholtz P."/>
            <person name="Kyrpides N.C."/>
        </authorList>
    </citation>
    <scope>NUCLEOTIDE SEQUENCE [LARGE SCALE GENOMIC DNA]</scope>
    <source>
        <strain evidence="7 8">CGMCC 1.10124</strain>
    </source>
</reference>
<dbReference type="EMBL" id="REFS01000001">
    <property type="protein sequence ID" value="RMB25188.1"/>
    <property type="molecule type" value="Genomic_DNA"/>
</dbReference>
<gene>
    <name evidence="7" type="ORF">ATH50_0272</name>
    <name evidence="6" type="ORF">DU502_08820</name>
</gene>
<evidence type="ECO:0000259" key="4">
    <source>
        <dbReference type="PROSITE" id="PS51077"/>
    </source>
</evidence>
<evidence type="ECO:0000313" key="8">
    <source>
        <dbReference type="Proteomes" id="UP000277326"/>
    </source>
</evidence>
<reference evidence="7" key="3">
    <citation type="submission" date="2018-10" db="EMBL/GenBank/DDBJ databases">
        <authorList>
            <person name="Whitman W."/>
            <person name="Huntemann M."/>
            <person name="Clum A."/>
            <person name="Pillay M."/>
            <person name="Palaniappan K."/>
            <person name="Varghese N."/>
            <person name="Mikhailova N."/>
            <person name="Stamatis D."/>
            <person name="Reddy T."/>
            <person name="Daum C."/>
            <person name="Shapiro N."/>
            <person name="Ivanova N."/>
            <person name="Kyrpides N."/>
            <person name="Woyke T."/>
        </authorList>
    </citation>
    <scope>NUCLEOTIDE SEQUENCE</scope>
    <source>
        <strain evidence="7">CGMCC 1.10124</strain>
    </source>
</reference>
<dbReference type="AlphaFoldDB" id="A0A3M0DSL9"/>
<evidence type="ECO:0000256" key="1">
    <source>
        <dbReference type="ARBA" id="ARBA00023015"/>
    </source>
</evidence>
<evidence type="ECO:0000256" key="2">
    <source>
        <dbReference type="ARBA" id="ARBA00023125"/>
    </source>
</evidence>
<dbReference type="InterPro" id="IPR005471">
    <property type="entry name" value="Tscrpt_reg_IclR_N"/>
</dbReference>
<dbReference type="GeneID" id="38471384"/>
<dbReference type="SMART" id="SM00418">
    <property type="entry name" value="HTH_ARSR"/>
    <property type="match status" value="1"/>
</dbReference>
<dbReference type="Pfam" id="PF01022">
    <property type="entry name" value="HTH_5"/>
    <property type="match status" value="1"/>
</dbReference>
<keyword evidence="1" id="KW-0805">Transcription regulation</keyword>
<dbReference type="KEGG" id="haer:DU502_08820"/>
<dbReference type="InterPro" id="IPR001845">
    <property type="entry name" value="HTH_ArsR_DNA-bd_dom"/>
</dbReference>
<dbReference type="CDD" id="cd00090">
    <property type="entry name" value="HTH_ARSR"/>
    <property type="match status" value="1"/>
</dbReference>
<dbReference type="InterPro" id="IPR029016">
    <property type="entry name" value="GAF-like_dom_sf"/>
</dbReference>
<dbReference type="Proteomes" id="UP000282007">
    <property type="component" value="Chromosome"/>
</dbReference>
<dbReference type="InterPro" id="IPR050707">
    <property type="entry name" value="HTH_MetabolicPath_Reg"/>
</dbReference>
<evidence type="ECO:0000313" key="7">
    <source>
        <dbReference type="EMBL" id="RMB25188.1"/>
    </source>
</evidence>
<proteinExistence type="predicted"/>
<dbReference type="Gene3D" id="1.10.10.10">
    <property type="entry name" value="Winged helix-like DNA-binding domain superfamily/Winged helix DNA-binding domain"/>
    <property type="match status" value="1"/>
</dbReference>
<dbReference type="Gene3D" id="3.30.450.40">
    <property type="match status" value="1"/>
</dbReference>
<evidence type="ECO:0000259" key="5">
    <source>
        <dbReference type="PROSITE" id="PS51078"/>
    </source>
</evidence>
<dbReference type="PANTHER" id="PTHR30136">
    <property type="entry name" value="HELIX-TURN-HELIX TRANSCRIPTIONAL REGULATOR, ICLR FAMILY"/>
    <property type="match status" value="1"/>
</dbReference>
<dbReference type="GO" id="GO:0045892">
    <property type="term" value="P:negative regulation of DNA-templated transcription"/>
    <property type="evidence" value="ECO:0007669"/>
    <property type="project" value="TreeGrafter"/>
</dbReference>